<dbReference type="GO" id="GO:0008360">
    <property type="term" value="P:regulation of cell shape"/>
    <property type="evidence" value="ECO:0007669"/>
    <property type="project" value="UniProtKB-UniRule"/>
</dbReference>
<keyword evidence="5 7" id="KW-0573">Peptidoglycan synthesis</keyword>
<feature type="active site" description="Proton donor/acceptor" evidence="7">
    <location>
        <position position="154"/>
    </location>
</feature>
<name>A0A1H3Z290_9RHOB</name>
<comment type="pathway">
    <text evidence="1 7">Cell wall biogenesis; peptidoglycan biosynthesis.</text>
</comment>
<dbReference type="STRING" id="89524.SAMN05444370_103356"/>
<dbReference type="RefSeq" id="WP_245730955.1">
    <property type="nucleotide sequence ID" value="NZ_FNQM01000003.1"/>
</dbReference>
<dbReference type="InterPro" id="IPR005490">
    <property type="entry name" value="LD_TPept_cat_dom"/>
</dbReference>
<dbReference type="PANTHER" id="PTHR38589:SF1">
    <property type="entry name" value="BLR0621 PROTEIN"/>
    <property type="match status" value="1"/>
</dbReference>
<evidence type="ECO:0000256" key="7">
    <source>
        <dbReference type="PROSITE-ProRule" id="PRU01373"/>
    </source>
</evidence>
<evidence type="ECO:0000313" key="10">
    <source>
        <dbReference type="Proteomes" id="UP000198703"/>
    </source>
</evidence>
<dbReference type="PANTHER" id="PTHR38589">
    <property type="entry name" value="BLR0621 PROTEIN"/>
    <property type="match status" value="1"/>
</dbReference>
<dbReference type="AlphaFoldDB" id="A0A1H3Z290"/>
<dbReference type="UniPathway" id="UPA00219"/>
<evidence type="ECO:0000256" key="3">
    <source>
        <dbReference type="ARBA" id="ARBA00022679"/>
    </source>
</evidence>
<gene>
    <name evidence="9" type="ORF">SAMN05444370_103356</name>
</gene>
<proteinExistence type="inferred from homology"/>
<sequence>MTLRARRDDFAVTRWGARFKGRRMPVRIGRGGVRTDKREGDGATPAGAWRLTTLFFRADRLPPPRRKGLAGRRSAPGAALRISGLQGLVRPVAIGARLGWSDDPACPRYNRAVRLPSAFSAERMRRGDRLYDLVAATDHNAAGVPGAGSAIFLHLLRGPGRSVGRPTAGCVALRRPDLLWLLARWRPWSRIVVAPAPRPR</sequence>
<reference evidence="9 10" key="1">
    <citation type="submission" date="2016-10" db="EMBL/GenBank/DDBJ databases">
        <authorList>
            <person name="de Groot N.N."/>
        </authorList>
    </citation>
    <scope>NUCLEOTIDE SEQUENCE [LARGE SCALE GENOMIC DNA]</scope>
    <source>
        <strain evidence="9 10">DSM 15345</strain>
    </source>
</reference>
<organism evidence="9 10">
    <name type="scientific">Rubrimonas cliftonensis</name>
    <dbReference type="NCBI Taxonomy" id="89524"/>
    <lineage>
        <taxon>Bacteria</taxon>
        <taxon>Pseudomonadati</taxon>
        <taxon>Pseudomonadota</taxon>
        <taxon>Alphaproteobacteria</taxon>
        <taxon>Rhodobacterales</taxon>
        <taxon>Paracoccaceae</taxon>
        <taxon>Rubrimonas</taxon>
    </lineage>
</organism>
<evidence type="ECO:0000256" key="6">
    <source>
        <dbReference type="ARBA" id="ARBA00023316"/>
    </source>
</evidence>
<protein>
    <submittedName>
        <fullName evidence="9">L,D-peptidoglycan transpeptidase YkuD, ErfK/YbiS/YcfS/YnhG family</fullName>
    </submittedName>
</protein>
<accession>A0A1H3Z290</accession>
<dbReference type="GO" id="GO:0016740">
    <property type="term" value="F:transferase activity"/>
    <property type="evidence" value="ECO:0007669"/>
    <property type="project" value="UniProtKB-KW"/>
</dbReference>
<feature type="active site" description="Nucleophile" evidence="7">
    <location>
        <position position="170"/>
    </location>
</feature>
<evidence type="ECO:0000256" key="2">
    <source>
        <dbReference type="ARBA" id="ARBA00005992"/>
    </source>
</evidence>
<evidence type="ECO:0000256" key="5">
    <source>
        <dbReference type="ARBA" id="ARBA00022984"/>
    </source>
</evidence>
<keyword evidence="10" id="KW-1185">Reference proteome</keyword>
<dbReference type="EMBL" id="FNQM01000003">
    <property type="protein sequence ID" value="SEA17845.1"/>
    <property type="molecule type" value="Genomic_DNA"/>
</dbReference>
<dbReference type="SUPFAM" id="SSF141523">
    <property type="entry name" value="L,D-transpeptidase catalytic domain-like"/>
    <property type="match status" value="1"/>
</dbReference>
<keyword evidence="6 7" id="KW-0961">Cell wall biogenesis/degradation</keyword>
<dbReference type="Pfam" id="PF03734">
    <property type="entry name" value="YkuD"/>
    <property type="match status" value="1"/>
</dbReference>
<dbReference type="Proteomes" id="UP000198703">
    <property type="component" value="Unassembled WGS sequence"/>
</dbReference>
<evidence type="ECO:0000256" key="4">
    <source>
        <dbReference type="ARBA" id="ARBA00022960"/>
    </source>
</evidence>
<dbReference type="PROSITE" id="PS52029">
    <property type="entry name" value="LD_TPASE"/>
    <property type="match status" value="1"/>
</dbReference>
<feature type="domain" description="L,D-TPase catalytic" evidence="8">
    <location>
        <begin position="1"/>
        <end position="194"/>
    </location>
</feature>
<evidence type="ECO:0000313" key="9">
    <source>
        <dbReference type="EMBL" id="SEA17845.1"/>
    </source>
</evidence>
<evidence type="ECO:0000259" key="8">
    <source>
        <dbReference type="PROSITE" id="PS52029"/>
    </source>
</evidence>
<dbReference type="GO" id="GO:0004180">
    <property type="term" value="F:carboxypeptidase activity"/>
    <property type="evidence" value="ECO:0007669"/>
    <property type="project" value="UniProtKB-ARBA"/>
</dbReference>
<keyword evidence="3" id="KW-0808">Transferase</keyword>
<keyword evidence="4 7" id="KW-0133">Cell shape</keyword>
<dbReference type="CDD" id="cd16913">
    <property type="entry name" value="YkuD_like"/>
    <property type="match status" value="1"/>
</dbReference>
<dbReference type="GO" id="GO:0009252">
    <property type="term" value="P:peptidoglycan biosynthetic process"/>
    <property type="evidence" value="ECO:0007669"/>
    <property type="project" value="UniProtKB-UniPathway"/>
</dbReference>
<dbReference type="GO" id="GO:0071555">
    <property type="term" value="P:cell wall organization"/>
    <property type="evidence" value="ECO:0007669"/>
    <property type="project" value="UniProtKB-UniRule"/>
</dbReference>
<dbReference type="InterPro" id="IPR038063">
    <property type="entry name" value="Transpep_catalytic_dom"/>
</dbReference>
<evidence type="ECO:0000256" key="1">
    <source>
        <dbReference type="ARBA" id="ARBA00004752"/>
    </source>
</evidence>
<comment type="similarity">
    <text evidence="2">Belongs to the YkuD family.</text>
</comment>